<name>A0A2A9FA95_9PSEU</name>
<dbReference type="PANTHER" id="PTHR43459:SF1">
    <property type="entry name" value="EG:BACN32G11.4 PROTEIN"/>
    <property type="match status" value="1"/>
</dbReference>
<dbReference type="PANTHER" id="PTHR43459">
    <property type="entry name" value="ENOYL-COA HYDRATASE"/>
    <property type="match status" value="1"/>
</dbReference>
<dbReference type="InterPro" id="IPR001753">
    <property type="entry name" value="Enoyl-CoA_hydra/iso"/>
</dbReference>
<organism evidence="2 3">
    <name type="scientific">Amycolatopsis sulphurea</name>
    <dbReference type="NCBI Taxonomy" id="76022"/>
    <lineage>
        <taxon>Bacteria</taxon>
        <taxon>Bacillati</taxon>
        <taxon>Actinomycetota</taxon>
        <taxon>Actinomycetes</taxon>
        <taxon>Pseudonocardiales</taxon>
        <taxon>Pseudonocardiaceae</taxon>
        <taxon>Amycolatopsis</taxon>
    </lineage>
</organism>
<evidence type="ECO:0000256" key="1">
    <source>
        <dbReference type="ARBA" id="ARBA00005254"/>
    </source>
</evidence>
<dbReference type="Gene3D" id="1.10.12.10">
    <property type="entry name" value="Lyase 2-enoyl-coa Hydratase, Chain A, domain 2"/>
    <property type="match status" value="1"/>
</dbReference>
<accession>A0A2A9FA95</accession>
<dbReference type="Proteomes" id="UP000243542">
    <property type="component" value="Unassembled WGS sequence"/>
</dbReference>
<comment type="caution">
    <text evidence="2">The sequence shown here is derived from an EMBL/GenBank/DDBJ whole genome shotgun (WGS) entry which is preliminary data.</text>
</comment>
<dbReference type="InterPro" id="IPR014748">
    <property type="entry name" value="Enoyl-CoA_hydra_C"/>
</dbReference>
<proteinExistence type="inferred from homology"/>
<dbReference type="SUPFAM" id="SSF52096">
    <property type="entry name" value="ClpP/crotonase"/>
    <property type="match status" value="1"/>
</dbReference>
<sequence length="305" mass="31636">MLDVSIQPGATLSRATLPSGAIDGDAKVGVDYLELQHLEACVTTSDVLLTADADGVRTLTLNRPQAYNSLTVELKERLLAELQAAADDADVRAVVLTGSGKAFCAGQDLKEHVGLLQSGDPAPLNTVRHHYNPIARAIVGMSKPVIAAVNGTAAGAGAAFAYASDLRIAAESSSFLMAFANVGLGPDSGASWTLQRLIGYGRAAELMLLARTVDSAEALRIGLVGEVVPDEDLAARAHAIAAKLAAGPTVAYTKIKQVLNVSAQSSLEEALEAENAAQTILGKTADHAEAVEAFVTKRKPAFRGE</sequence>
<dbReference type="Pfam" id="PF00378">
    <property type="entry name" value="ECH_1"/>
    <property type="match status" value="1"/>
</dbReference>
<dbReference type="CDD" id="cd06558">
    <property type="entry name" value="crotonase-like"/>
    <property type="match status" value="1"/>
</dbReference>
<dbReference type="Gene3D" id="3.90.226.10">
    <property type="entry name" value="2-enoyl-CoA Hydratase, Chain A, domain 1"/>
    <property type="match status" value="1"/>
</dbReference>
<dbReference type="GO" id="GO:0003824">
    <property type="term" value="F:catalytic activity"/>
    <property type="evidence" value="ECO:0007669"/>
    <property type="project" value="UniProtKB-ARBA"/>
</dbReference>
<evidence type="ECO:0000313" key="3">
    <source>
        <dbReference type="Proteomes" id="UP000243542"/>
    </source>
</evidence>
<evidence type="ECO:0000313" key="2">
    <source>
        <dbReference type="EMBL" id="PFG47339.1"/>
    </source>
</evidence>
<dbReference type="AlphaFoldDB" id="A0A2A9FA95"/>
<dbReference type="InterPro" id="IPR029045">
    <property type="entry name" value="ClpP/crotonase-like_dom_sf"/>
</dbReference>
<dbReference type="EMBL" id="PDJK01000002">
    <property type="protein sequence ID" value="PFG47339.1"/>
    <property type="molecule type" value="Genomic_DNA"/>
</dbReference>
<gene>
    <name evidence="2" type="ORF">ATK36_2376</name>
</gene>
<reference evidence="2 3" key="1">
    <citation type="submission" date="2017-10" db="EMBL/GenBank/DDBJ databases">
        <title>Sequencing the genomes of 1000 actinobacteria strains.</title>
        <authorList>
            <person name="Klenk H.-P."/>
        </authorList>
    </citation>
    <scope>NUCLEOTIDE SEQUENCE [LARGE SCALE GENOMIC DNA]</scope>
    <source>
        <strain evidence="2 3">DSM 46092</strain>
    </source>
</reference>
<keyword evidence="3" id="KW-1185">Reference proteome</keyword>
<protein>
    <submittedName>
        <fullName evidence="2">Enoyl-CoA hydratase</fullName>
    </submittedName>
</protein>
<comment type="similarity">
    <text evidence="1">Belongs to the enoyl-CoA hydratase/isomerase family.</text>
</comment>